<evidence type="ECO:0000256" key="1">
    <source>
        <dbReference type="ARBA" id="ARBA00022679"/>
    </source>
</evidence>
<dbReference type="EMBL" id="KB206380">
    <property type="protein sequence ID" value="ELP92316.1"/>
    <property type="molecule type" value="Genomic_DNA"/>
</dbReference>
<gene>
    <name evidence="10" type="ORF">EIN_122270</name>
</gene>
<comment type="catalytic activity">
    <reaction evidence="6">
        <text>L-seryl-[protein] + ATP = O-phospho-L-seryl-[protein] + ADP + H(+)</text>
        <dbReference type="Rhea" id="RHEA:17989"/>
        <dbReference type="Rhea" id="RHEA-COMP:9863"/>
        <dbReference type="Rhea" id="RHEA-COMP:11604"/>
        <dbReference type="ChEBI" id="CHEBI:15378"/>
        <dbReference type="ChEBI" id="CHEBI:29999"/>
        <dbReference type="ChEBI" id="CHEBI:30616"/>
        <dbReference type="ChEBI" id="CHEBI:83421"/>
        <dbReference type="ChEBI" id="CHEBI:456216"/>
        <dbReference type="EC" id="2.7.11.1"/>
    </reaction>
</comment>
<dbReference type="SUPFAM" id="SSF56112">
    <property type="entry name" value="Protein kinase-like (PK-like)"/>
    <property type="match status" value="1"/>
</dbReference>
<dbReference type="InterPro" id="IPR000719">
    <property type="entry name" value="Prot_kinase_dom"/>
</dbReference>
<evidence type="ECO:0000256" key="5">
    <source>
        <dbReference type="ARBA" id="ARBA00047899"/>
    </source>
</evidence>
<evidence type="ECO:0000256" key="6">
    <source>
        <dbReference type="ARBA" id="ARBA00048679"/>
    </source>
</evidence>
<dbReference type="FunFam" id="3.30.200.20:FF:000034">
    <property type="entry name" value="Kinase suppressor of Ras 1"/>
    <property type="match status" value="1"/>
</dbReference>
<evidence type="ECO:0000256" key="3">
    <source>
        <dbReference type="ARBA" id="ARBA00022777"/>
    </source>
</evidence>
<keyword evidence="8" id="KW-0812">Transmembrane</keyword>
<dbReference type="InterPro" id="IPR006212">
    <property type="entry name" value="Furin_repeat"/>
</dbReference>
<evidence type="ECO:0000259" key="9">
    <source>
        <dbReference type="PROSITE" id="PS50011"/>
    </source>
</evidence>
<dbReference type="GO" id="GO:0106310">
    <property type="term" value="F:protein serine kinase activity"/>
    <property type="evidence" value="ECO:0007669"/>
    <property type="project" value="RHEA"/>
</dbReference>
<dbReference type="RefSeq" id="XP_004259087.1">
    <property type="nucleotide sequence ID" value="XM_004259039.1"/>
</dbReference>
<feature type="binding site" evidence="7">
    <location>
        <position position="1248"/>
    </location>
    <ligand>
        <name>ATP</name>
        <dbReference type="ChEBI" id="CHEBI:30616"/>
    </ligand>
</feature>
<dbReference type="SMART" id="SM00261">
    <property type="entry name" value="FU"/>
    <property type="match status" value="3"/>
</dbReference>
<dbReference type="Proteomes" id="UP000014680">
    <property type="component" value="Unassembled WGS sequence"/>
</dbReference>
<sequence length="1487" mass="168592">MILVNLFTTRLHVNVYCFLISVVVGVACLFQSPLCDSFELANSCTFNGNLSITNCSTEESLLSTTGNAQLSIKQFLNVDGFGVIEMNSSSSISVSKKTYFNSNSQIHLHDRSIMKLNNQATFSGDSQIRLEDNATLTIYLSSCFNNNSILFLKNNSTVNFNETYFYNNTFCSIEGTSTIHTKTMQFKKGNSTLMIKDNGCLNSTQTLYLCSNSSVFLEGNGILYFWSQIVVTDNTYVEMKNKSFMNSVNIFMYSDSFLIMRGDSTIQTITDLYLKDNAFLVMNDHTQMIITKSLRTDDNITIQMKDSSDVTTNSTIVGGTLSLFDNAFFHTNYLKTSTKGKIVMNGLQTLSNFPVINSFTMIWEVGECSVSGNSLIIVKNNTQMGMFTIHSYERTIRDFPLIITHSFLFSQWINLNSTNFDFIYSETGFNGTFKTDKTYSMLLNGKLLRIGSFKKIFCHVSDIKYKDNIFGISYVEPYCPLDLEDWYITPLKNITQLRIDTEQYQNNKNISGLVKLKNEDQFGDESATIDNAQISFVKTDSIVVEIVTNKSLEISLNELTKTVLFLSVTDLFIGNVKYNAALNTKDEFKIVYGLNCGYGLYNKTTQQCEYQNYCNNLKCEYCHFNTKRCISCKLGFILMNGECVNSSNCLITNSDRCLKCSIGFLLINGKCFNSSDCILFNVNGKCQICDNHNGFVNNNGKCQYKNIYTEVVSNWNIISCQNGYYVETNLTTSMCINCAITYSNTIQCENGKETQCNSTSLMSDDMKCETNKCKNLKDENGKYLFDSNNCKTILNSKCVECENEFFVFNFSCKTNKIDYCEIQNSGGCLRCINSYYDDDTSKTCEKCDSSCLTCVGHSTLCLSCPIGTFVSNNKCISNVELAGKCIQFASFGSGCIQCKEGYFRVGLDCLECDKKCLTCNNKENCLVCNSTNYKTSFGDCLPRYTIEGCDVEVTQNGCSKCKKNYYMFNSNECSLCGQKCQTCVNKNSCTSCDETLILTTNGSCVGLSLIANCMKITHSKCSKCTFWNIPNDDGKLCIKHVVWWVILLCLLFVILLLMTFILIITLVIKKILLNIQKKRDNITTVFEMKRSNVHFITLLGGVCVSSKEINFNLDVDEIPVNKETSQLFCVGNENRSIVKLQITSISKNDKYSIKVVPKIVTLKRGYACEFSIYIKPVCTCNISESIQIVSQLLKNEEVKYNTISIYGSTQQSTRIDYNELIEEKKLGEGSFGVVYKGTFRGNTVAIKKMKEFKNEESSIVEFEKEVNMLDKFRSENIVHFYGAVFIPNHICMVTEFAEYGSLQDLIKHKKSDEISNKIRVKMLLDAGKGILYLHENGILHRDIKPDNILVFSLELNQQVNAKLTDFGSSRNINMMMTNMTFTKGIGTPVYMAPEVLRQDKYTKSADIYSFAITMYECLRWKEAYDKQTFKFPWKIAEFVISGKRLDKLECITKQQFEIIEKCWEENILKRITIQDVVILVESVFIQK</sequence>
<reference evidence="10 11" key="1">
    <citation type="submission" date="2012-10" db="EMBL/GenBank/DDBJ databases">
        <authorList>
            <person name="Zafar N."/>
            <person name="Inman J."/>
            <person name="Hall N."/>
            <person name="Lorenzi H."/>
            <person name="Caler E."/>
        </authorList>
    </citation>
    <scope>NUCLEOTIDE SEQUENCE [LARGE SCALE GENOMIC DNA]</scope>
    <source>
        <strain evidence="10 11">IP1</strain>
    </source>
</reference>
<evidence type="ECO:0000256" key="7">
    <source>
        <dbReference type="PROSITE-ProRule" id="PRU10141"/>
    </source>
</evidence>
<evidence type="ECO:0000256" key="2">
    <source>
        <dbReference type="ARBA" id="ARBA00022741"/>
    </source>
</evidence>
<dbReference type="SUPFAM" id="SSF57184">
    <property type="entry name" value="Growth factor receptor domain"/>
    <property type="match status" value="2"/>
</dbReference>
<organism evidence="10 11">
    <name type="scientific">Entamoeba invadens IP1</name>
    <dbReference type="NCBI Taxonomy" id="370355"/>
    <lineage>
        <taxon>Eukaryota</taxon>
        <taxon>Amoebozoa</taxon>
        <taxon>Evosea</taxon>
        <taxon>Archamoebae</taxon>
        <taxon>Mastigamoebida</taxon>
        <taxon>Entamoebidae</taxon>
        <taxon>Entamoeba</taxon>
    </lineage>
</organism>
<dbReference type="InterPro" id="IPR011009">
    <property type="entry name" value="Kinase-like_dom_sf"/>
</dbReference>
<dbReference type="GO" id="GO:0005524">
    <property type="term" value="F:ATP binding"/>
    <property type="evidence" value="ECO:0007669"/>
    <property type="project" value="UniProtKB-UniRule"/>
</dbReference>
<proteinExistence type="predicted"/>
<dbReference type="VEuPathDB" id="AmoebaDB:EIN_122270"/>
<keyword evidence="3 10" id="KW-0418">Kinase</keyword>
<dbReference type="Gene3D" id="1.10.510.10">
    <property type="entry name" value="Transferase(Phosphotransferase) domain 1"/>
    <property type="match status" value="1"/>
</dbReference>
<name>A0A0A1UEJ2_ENTIV</name>
<dbReference type="SMART" id="SM00220">
    <property type="entry name" value="S_TKc"/>
    <property type="match status" value="1"/>
</dbReference>
<evidence type="ECO:0000313" key="11">
    <source>
        <dbReference type="Proteomes" id="UP000014680"/>
    </source>
</evidence>
<dbReference type="InterPro" id="IPR053215">
    <property type="entry name" value="TKL_Ser/Thr_kinase"/>
</dbReference>
<dbReference type="GO" id="GO:0004709">
    <property type="term" value="F:MAP kinase kinase kinase activity"/>
    <property type="evidence" value="ECO:0007669"/>
    <property type="project" value="UniProtKB-EC"/>
</dbReference>
<feature type="transmembrane region" description="Helical" evidence="8">
    <location>
        <begin position="1041"/>
        <end position="1068"/>
    </location>
</feature>
<keyword evidence="11" id="KW-1185">Reference proteome</keyword>
<keyword evidence="8" id="KW-1133">Transmembrane helix</keyword>
<dbReference type="InterPro" id="IPR017441">
    <property type="entry name" value="Protein_kinase_ATP_BS"/>
</dbReference>
<dbReference type="Gene3D" id="3.30.200.20">
    <property type="entry name" value="Phosphorylase Kinase, domain 1"/>
    <property type="match status" value="1"/>
</dbReference>
<dbReference type="Gene3D" id="2.10.220.10">
    <property type="entry name" value="Hormone Receptor, Insulin-like Growth Factor Receptor 1, Chain A, domain 2"/>
    <property type="match status" value="1"/>
</dbReference>
<keyword evidence="1 10" id="KW-0808">Transferase</keyword>
<dbReference type="GeneID" id="14891291"/>
<comment type="catalytic activity">
    <reaction evidence="5">
        <text>L-threonyl-[protein] + ATP = O-phospho-L-threonyl-[protein] + ADP + H(+)</text>
        <dbReference type="Rhea" id="RHEA:46608"/>
        <dbReference type="Rhea" id="RHEA-COMP:11060"/>
        <dbReference type="Rhea" id="RHEA-COMP:11605"/>
        <dbReference type="ChEBI" id="CHEBI:15378"/>
        <dbReference type="ChEBI" id="CHEBI:30013"/>
        <dbReference type="ChEBI" id="CHEBI:30616"/>
        <dbReference type="ChEBI" id="CHEBI:61977"/>
        <dbReference type="ChEBI" id="CHEBI:456216"/>
        <dbReference type="EC" id="2.7.11.1"/>
    </reaction>
</comment>
<dbReference type="OrthoDB" id="300641at2759"/>
<dbReference type="InterPro" id="IPR008271">
    <property type="entry name" value="Ser/Thr_kinase_AS"/>
</dbReference>
<dbReference type="PROSITE" id="PS00107">
    <property type="entry name" value="PROTEIN_KINASE_ATP"/>
    <property type="match status" value="1"/>
</dbReference>
<evidence type="ECO:0000313" key="10">
    <source>
        <dbReference type="EMBL" id="ELP92316.1"/>
    </source>
</evidence>
<evidence type="ECO:0000256" key="4">
    <source>
        <dbReference type="ARBA" id="ARBA00022840"/>
    </source>
</evidence>
<dbReference type="CDD" id="cd13999">
    <property type="entry name" value="STKc_MAP3K-like"/>
    <property type="match status" value="1"/>
</dbReference>
<dbReference type="Pfam" id="PF00069">
    <property type="entry name" value="Pkinase"/>
    <property type="match status" value="1"/>
</dbReference>
<dbReference type="KEGG" id="eiv:EIN_122270"/>
<dbReference type="InterPro" id="IPR009030">
    <property type="entry name" value="Growth_fac_rcpt_cys_sf"/>
</dbReference>
<keyword evidence="4 7" id="KW-0067">ATP-binding</keyword>
<protein>
    <submittedName>
        <fullName evidence="10">Protein serine/threonine kinase, putative</fullName>
        <ecNumber evidence="10">2.7.11.25</ecNumber>
    </submittedName>
</protein>
<dbReference type="PANTHER" id="PTHR45756">
    <property type="entry name" value="PALMITOYLTRANSFERASE"/>
    <property type="match status" value="1"/>
</dbReference>
<dbReference type="PROSITE" id="PS00108">
    <property type="entry name" value="PROTEIN_KINASE_ST"/>
    <property type="match status" value="1"/>
</dbReference>
<dbReference type="PANTHER" id="PTHR45756:SF1">
    <property type="entry name" value="PROTEIN KINASE DOMAIN CONTAINING PROTEIN"/>
    <property type="match status" value="1"/>
</dbReference>
<feature type="domain" description="Protein kinase" evidence="9">
    <location>
        <begin position="1220"/>
        <end position="1485"/>
    </location>
</feature>
<evidence type="ECO:0000256" key="8">
    <source>
        <dbReference type="SAM" id="Phobius"/>
    </source>
</evidence>
<feature type="transmembrane region" description="Helical" evidence="8">
    <location>
        <begin position="12"/>
        <end position="34"/>
    </location>
</feature>
<keyword evidence="2 7" id="KW-0547">Nucleotide-binding</keyword>
<dbReference type="EC" id="2.7.11.25" evidence="10"/>
<dbReference type="PROSITE" id="PS50011">
    <property type="entry name" value="PROTEIN_KINASE_DOM"/>
    <property type="match status" value="1"/>
</dbReference>
<keyword evidence="8" id="KW-0472">Membrane</keyword>
<accession>A0A0A1UEJ2</accession>